<accession>A0A2U8HAW2</accession>
<organism evidence="4 5">
    <name type="scientific">Alloyangia pacifica</name>
    <dbReference type="NCBI Taxonomy" id="311180"/>
    <lineage>
        <taxon>Bacteria</taxon>
        <taxon>Pseudomonadati</taxon>
        <taxon>Pseudomonadota</taxon>
        <taxon>Alphaproteobacteria</taxon>
        <taxon>Rhodobacterales</taxon>
        <taxon>Roseobacteraceae</taxon>
        <taxon>Alloyangia</taxon>
    </lineage>
</organism>
<comment type="function">
    <text evidence="1">Part of the tripartite ATP-independent periplasmic (TRAP) transport system.</text>
</comment>
<keyword evidence="2" id="KW-0472">Membrane</keyword>
<reference evidence="4 5" key="1">
    <citation type="submission" date="2017-06" db="EMBL/GenBank/DDBJ databases">
        <title>Yangia sp. YSBP01 complete genome sequence.</title>
        <authorList>
            <person name="Woo J.-H."/>
            <person name="Kim H.-S."/>
        </authorList>
    </citation>
    <scope>NUCLEOTIDE SEQUENCE [LARGE SCALE GENOMIC DNA]</scope>
    <source>
        <strain evidence="4 5">YSBP01</strain>
    </source>
</reference>
<evidence type="ECO:0000313" key="5">
    <source>
        <dbReference type="Proteomes" id="UP000244915"/>
    </source>
</evidence>
<evidence type="ECO:0000256" key="2">
    <source>
        <dbReference type="SAM" id="Phobius"/>
    </source>
</evidence>
<dbReference type="AlphaFoldDB" id="A0A2U8HAW2"/>
<evidence type="ECO:0000259" key="3">
    <source>
        <dbReference type="Pfam" id="PF06808"/>
    </source>
</evidence>
<keyword evidence="1" id="KW-0997">Cell inner membrane</keyword>
<feature type="transmembrane region" description="Helical" evidence="2">
    <location>
        <begin position="372"/>
        <end position="392"/>
    </location>
</feature>
<feature type="transmembrane region" description="Helical" evidence="2">
    <location>
        <begin position="184"/>
        <end position="206"/>
    </location>
</feature>
<gene>
    <name evidence="4" type="ORF">CEW88_03910</name>
</gene>
<name>A0A2U8HAW2_9RHOB</name>
<dbReference type="Proteomes" id="UP000244915">
    <property type="component" value="Chromosome 1"/>
</dbReference>
<dbReference type="KEGG" id="ypac:CEW88_03910"/>
<feature type="transmembrane region" description="Helical" evidence="2">
    <location>
        <begin position="604"/>
        <end position="625"/>
    </location>
</feature>
<dbReference type="PANTHER" id="PTHR43849">
    <property type="entry name" value="BLL3936 PROTEIN"/>
    <property type="match status" value="1"/>
</dbReference>
<feature type="transmembrane region" description="Helical" evidence="2">
    <location>
        <begin position="12"/>
        <end position="31"/>
    </location>
</feature>
<feature type="transmembrane region" description="Helical" evidence="2">
    <location>
        <begin position="687"/>
        <end position="705"/>
    </location>
</feature>
<feature type="transmembrane region" description="Helical" evidence="2">
    <location>
        <begin position="725"/>
        <end position="755"/>
    </location>
</feature>
<feature type="domain" description="TRAP C4-dicarboxylate transport system permease DctM subunit" evidence="3">
    <location>
        <begin position="171"/>
        <end position="663"/>
    </location>
</feature>
<dbReference type="EMBL" id="CP022189">
    <property type="protein sequence ID" value="AWI82884.1"/>
    <property type="molecule type" value="Genomic_DNA"/>
</dbReference>
<evidence type="ECO:0000313" key="4">
    <source>
        <dbReference type="EMBL" id="AWI82884.1"/>
    </source>
</evidence>
<feature type="transmembrane region" description="Helical" evidence="2">
    <location>
        <begin position="578"/>
        <end position="598"/>
    </location>
</feature>
<dbReference type="PANTHER" id="PTHR43849:SF2">
    <property type="entry name" value="BLL3936 PROTEIN"/>
    <property type="match status" value="1"/>
</dbReference>
<keyword evidence="1" id="KW-1003">Cell membrane</keyword>
<dbReference type="InterPro" id="IPR010656">
    <property type="entry name" value="DctM"/>
</dbReference>
<keyword evidence="2" id="KW-1133">Transmembrane helix</keyword>
<feature type="transmembrane region" description="Helical" evidence="2">
    <location>
        <begin position="453"/>
        <end position="478"/>
    </location>
</feature>
<protein>
    <submittedName>
        <fullName evidence="4">C4-dicarboxylate ABC transporter</fullName>
    </submittedName>
</protein>
<feature type="transmembrane region" description="Helical" evidence="2">
    <location>
        <begin position="549"/>
        <end position="571"/>
    </location>
</feature>
<keyword evidence="1" id="KW-0813">Transport</keyword>
<dbReference type="Pfam" id="PF06808">
    <property type="entry name" value="DctM"/>
    <property type="match status" value="1"/>
</dbReference>
<dbReference type="NCBIfam" id="TIGR02123">
    <property type="entry name" value="TRAP_fused"/>
    <property type="match status" value="1"/>
</dbReference>
<proteinExistence type="predicted"/>
<feature type="transmembrane region" description="Helical" evidence="2">
    <location>
        <begin position="637"/>
        <end position="656"/>
    </location>
</feature>
<feature type="transmembrane region" description="Helical" evidence="2">
    <location>
        <begin position="159"/>
        <end position="177"/>
    </location>
</feature>
<dbReference type="GO" id="GO:0022857">
    <property type="term" value="F:transmembrane transporter activity"/>
    <property type="evidence" value="ECO:0007669"/>
    <property type="project" value="UniProtKB-UniRule"/>
</dbReference>
<feature type="transmembrane region" description="Helical" evidence="2">
    <location>
        <begin position="349"/>
        <end position="366"/>
    </location>
</feature>
<feature type="transmembrane region" description="Helical" evidence="2">
    <location>
        <begin position="490"/>
        <end position="517"/>
    </location>
</feature>
<comment type="subcellular location">
    <subcellularLocation>
        <location evidence="1">Cell inner membrane</location>
        <topology evidence="1">Multi-pass membrane protein</topology>
    </subcellularLocation>
</comment>
<sequence>MTQQDITHPLGKRIALVLAVILVIVGMINTMPEIPGLQDWAREATGRPFFRVSGFPPEYFYPPVFLVMMLIVALDSSVYREWKWDHPERAWLGALLDAGLILAALLAAVGFLVEVDSICLIDQITGERARLIQEAAERSAGVIPGISFEAEVPACQARFGIWIIPLLFTIITLFFLYNMRVWGLPLVAVASVVVLYTVATALIWIFDLSDNSFLLTKLGADGGDVRAAAIQKATNVFVTPDGFMGRFMDIVVNQVFPYVVLGALFGTSAGGTSLIKLAVRMTRRLRGGPAHAAIVSSALFGTITGGPVTNVLSTGRLTIPMMRRNGFSPQFAGGVEAAASSGGQIMPPVMGVAAFVLVALTAVPYTKVITAAFLPALAFFFSIFLAVMFQARKDRIEAMREIPEDLVMHRQDWLNLVIIVLPILTILFLLLGSKDTIGDSMVAALLPDFVTQIITNATGDAVSAGWWAVAVLLPLLFLDPETRAKPSKVLLSLADGGILISRLFLLLFAVSIISAFLNESGLTGELTRAVTTWLERAQVLHLFGLEIPIVGGVYLMLALVCAMLCAILLGMGMPTVPAYVNVALLLGPLLSSLGVSFFTAHMFVFYFAVASAITPPVAIAAFAAASITRTEPMRTGLAAVRVGIVMFAIPFVFAWYPELLLIEEAVTITDDMGRRALIEGYSGEVEITALLLLGARLILALYLLASALTRFDRRDLARWEQVLRLVAAVLILWKTVPLMTLGLALGVGLMVLHAITARGEPARTPV</sequence>
<dbReference type="InterPro" id="IPR011853">
    <property type="entry name" value="TRAP_DctM-Dct_fused"/>
</dbReference>
<dbReference type="OrthoDB" id="9759894at2"/>
<evidence type="ECO:0000256" key="1">
    <source>
        <dbReference type="RuleBase" id="RU369079"/>
    </source>
</evidence>
<feature type="transmembrane region" description="Helical" evidence="2">
    <location>
        <begin position="255"/>
        <end position="279"/>
    </location>
</feature>
<keyword evidence="2" id="KW-0812">Transmembrane</keyword>
<dbReference type="RefSeq" id="WP_108964774.1">
    <property type="nucleotide sequence ID" value="NZ_CP022189.1"/>
</dbReference>
<feature type="transmembrane region" description="Helical" evidence="2">
    <location>
        <begin position="413"/>
        <end position="433"/>
    </location>
</feature>
<dbReference type="GO" id="GO:0005886">
    <property type="term" value="C:plasma membrane"/>
    <property type="evidence" value="ECO:0007669"/>
    <property type="project" value="UniProtKB-SubCell"/>
</dbReference>
<feature type="transmembrane region" description="Helical" evidence="2">
    <location>
        <begin position="59"/>
        <end position="79"/>
    </location>
</feature>
<feature type="transmembrane region" description="Helical" evidence="2">
    <location>
        <begin position="91"/>
        <end position="113"/>
    </location>
</feature>